<dbReference type="InterPro" id="IPR003838">
    <property type="entry name" value="ABC3_permease_C"/>
</dbReference>
<organism evidence="10 11">
    <name type="scientific">Laspinema palackyanum D2a</name>
    <dbReference type="NCBI Taxonomy" id="2953684"/>
    <lineage>
        <taxon>Bacteria</taxon>
        <taxon>Bacillati</taxon>
        <taxon>Cyanobacteriota</taxon>
        <taxon>Cyanophyceae</taxon>
        <taxon>Oscillatoriophycideae</taxon>
        <taxon>Oscillatoriales</taxon>
        <taxon>Laspinemataceae</taxon>
        <taxon>Laspinema</taxon>
        <taxon>Laspinema palackyanum</taxon>
    </lineage>
</organism>
<evidence type="ECO:0000256" key="1">
    <source>
        <dbReference type="ARBA" id="ARBA00004651"/>
    </source>
</evidence>
<evidence type="ECO:0000259" key="9">
    <source>
        <dbReference type="Pfam" id="PF12704"/>
    </source>
</evidence>
<keyword evidence="5 7" id="KW-0472">Membrane</keyword>
<evidence type="ECO:0000256" key="3">
    <source>
        <dbReference type="ARBA" id="ARBA00022692"/>
    </source>
</evidence>
<dbReference type="PANTHER" id="PTHR30572">
    <property type="entry name" value="MEMBRANE COMPONENT OF TRANSPORTER-RELATED"/>
    <property type="match status" value="1"/>
</dbReference>
<evidence type="ECO:0000259" key="8">
    <source>
        <dbReference type="Pfam" id="PF02687"/>
    </source>
</evidence>
<dbReference type="InterPro" id="IPR025857">
    <property type="entry name" value="MacB_PCD"/>
</dbReference>
<comment type="similarity">
    <text evidence="6">Belongs to the ABC-4 integral membrane protein family.</text>
</comment>
<feature type="domain" description="ABC3 transporter permease C-terminal" evidence="8">
    <location>
        <begin position="273"/>
        <end position="385"/>
    </location>
</feature>
<dbReference type="InterPro" id="IPR050250">
    <property type="entry name" value="Macrolide_Exporter_MacB"/>
</dbReference>
<sequence length="392" mass="42680">MSLSIFDLIRISCDSLRGNRLRSALTTLGVFMGVTAVSATLQVRTISTAVIAEEIEKREAPQVQAMEWSRSGSRLRVEDVGYLKSRLSGVQAIGTSAGIDYGASIIFEQNEGTANVSAVSEGYLQIAGRSILQGRFFSEADFTSYRSVAVIDNVLREQIFKKINPVGKRIYFNGRLYVVIGLVDTKIQYKDEEPSGEMLVPMSLYAALTGRRNIGTILIRPQEMAEMNRLEEQVKQLLTQRYPDGEVYTWNNVEDIIEQKKTLDLVSRALLAVGAVALLVGGVGIANITIAAVMERTPEIGLRRAIGATSGDIMFQFILEAAILSLLGGVLAILTVHGLTMVVADRFELPYEFERKTAGLAIGSALLVGVGAGFLPAMQASKLDPVQALRSR</sequence>
<evidence type="ECO:0000256" key="5">
    <source>
        <dbReference type="ARBA" id="ARBA00023136"/>
    </source>
</evidence>
<keyword evidence="4 7" id="KW-1133">Transmembrane helix</keyword>
<gene>
    <name evidence="10" type="ORF">NG799_08710</name>
</gene>
<dbReference type="RefSeq" id="WP_368006056.1">
    <property type="nucleotide sequence ID" value="NZ_JAMXFF010000010.1"/>
</dbReference>
<accession>A0ABT2MS81</accession>
<feature type="transmembrane region" description="Helical" evidence="7">
    <location>
        <begin position="357"/>
        <end position="375"/>
    </location>
</feature>
<protein>
    <submittedName>
        <fullName evidence="10">ABC transporter permease</fullName>
    </submittedName>
</protein>
<feature type="transmembrane region" description="Helical" evidence="7">
    <location>
        <begin position="313"/>
        <end position="336"/>
    </location>
</feature>
<dbReference type="EMBL" id="JAMXFF010000010">
    <property type="protein sequence ID" value="MCT7966411.1"/>
    <property type="molecule type" value="Genomic_DNA"/>
</dbReference>
<keyword evidence="3 7" id="KW-0812">Transmembrane</keyword>
<dbReference type="Pfam" id="PF02687">
    <property type="entry name" value="FtsX"/>
    <property type="match status" value="1"/>
</dbReference>
<evidence type="ECO:0000256" key="4">
    <source>
        <dbReference type="ARBA" id="ARBA00022989"/>
    </source>
</evidence>
<evidence type="ECO:0000313" key="10">
    <source>
        <dbReference type="EMBL" id="MCT7966411.1"/>
    </source>
</evidence>
<reference evidence="10 11" key="1">
    <citation type="journal article" date="2022" name="Front. Microbiol.">
        <title>High genomic differentiation and limited gene flow indicate recent cryptic speciation within the genus Laspinema (cyanobacteria).</title>
        <authorList>
            <person name="Stanojkovic A."/>
            <person name="Skoupy S."/>
            <person name="Skaloud P."/>
            <person name="Dvorak P."/>
        </authorList>
    </citation>
    <scope>NUCLEOTIDE SEQUENCE [LARGE SCALE GENOMIC DNA]</scope>
    <source>
        <strain evidence="10 11">D2a</strain>
    </source>
</reference>
<evidence type="ECO:0000256" key="7">
    <source>
        <dbReference type="SAM" id="Phobius"/>
    </source>
</evidence>
<name>A0ABT2MS81_9CYAN</name>
<dbReference type="Pfam" id="PF12704">
    <property type="entry name" value="MacB_PCD"/>
    <property type="match status" value="1"/>
</dbReference>
<comment type="caution">
    <text evidence="10">The sequence shown here is derived from an EMBL/GenBank/DDBJ whole genome shotgun (WGS) entry which is preliminary data.</text>
</comment>
<feature type="domain" description="MacB-like periplasmic core" evidence="9">
    <location>
        <begin position="23"/>
        <end position="237"/>
    </location>
</feature>
<evidence type="ECO:0000256" key="2">
    <source>
        <dbReference type="ARBA" id="ARBA00022475"/>
    </source>
</evidence>
<comment type="subcellular location">
    <subcellularLocation>
        <location evidence="1">Cell membrane</location>
        <topology evidence="1">Multi-pass membrane protein</topology>
    </subcellularLocation>
</comment>
<evidence type="ECO:0000313" key="11">
    <source>
        <dbReference type="Proteomes" id="UP001525890"/>
    </source>
</evidence>
<keyword evidence="11" id="KW-1185">Reference proteome</keyword>
<dbReference type="PANTHER" id="PTHR30572:SF4">
    <property type="entry name" value="ABC TRANSPORTER PERMEASE YTRF"/>
    <property type="match status" value="1"/>
</dbReference>
<keyword evidence="2" id="KW-1003">Cell membrane</keyword>
<proteinExistence type="inferred from homology"/>
<dbReference type="Proteomes" id="UP001525890">
    <property type="component" value="Unassembled WGS sequence"/>
</dbReference>
<feature type="transmembrane region" description="Helical" evidence="7">
    <location>
        <begin position="269"/>
        <end position="293"/>
    </location>
</feature>
<evidence type="ECO:0000256" key="6">
    <source>
        <dbReference type="ARBA" id="ARBA00038076"/>
    </source>
</evidence>